<dbReference type="InterPro" id="IPR030489">
    <property type="entry name" value="TR_Rrf2-type_CS"/>
</dbReference>
<dbReference type="InterPro" id="IPR036390">
    <property type="entry name" value="WH_DNA-bd_sf"/>
</dbReference>
<dbReference type="InterPro" id="IPR014290">
    <property type="entry name" value="SUF_FeS_clus_asmbl_reg"/>
</dbReference>
<dbReference type="EMBL" id="LR778175">
    <property type="protein sequence ID" value="CAB1276626.1"/>
    <property type="molecule type" value="Genomic_DNA"/>
</dbReference>
<organism evidence="1 2">
    <name type="scientific">Candidatus Nitrosacidococcus tergens</name>
    <dbReference type="NCBI Taxonomy" id="553981"/>
    <lineage>
        <taxon>Bacteria</taxon>
        <taxon>Pseudomonadati</taxon>
        <taxon>Pseudomonadota</taxon>
        <taxon>Gammaproteobacteria</taxon>
        <taxon>Chromatiales</taxon>
        <taxon>Chromatiaceae</taxon>
        <taxon>Candidatus Nitrosacidococcus</taxon>
    </lineage>
</organism>
<gene>
    <name evidence="1" type="ORF">NSCAC_1266</name>
</gene>
<dbReference type="GO" id="GO:0003700">
    <property type="term" value="F:DNA-binding transcription factor activity"/>
    <property type="evidence" value="ECO:0007669"/>
    <property type="project" value="TreeGrafter"/>
</dbReference>
<dbReference type="Proteomes" id="UP000516072">
    <property type="component" value="Chromosome"/>
</dbReference>
<dbReference type="CDD" id="cd00090">
    <property type="entry name" value="HTH_ARSR"/>
    <property type="match status" value="1"/>
</dbReference>
<keyword evidence="2" id="KW-1185">Reference proteome</keyword>
<evidence type="ECO:0000313" key="1">
    <source>
        <dbReference type="EMBL" id="CAB1276626.1"/>
    </source>
</evidence>
<dbReference type="PROSITE" id="PS51197">
    <property type="entry name" value="HTH_RRF2_2"/>
    <property type="match status" value="1"/>
</dbReference>
<name>A0A7G1QAE8_9GAMM</name>
<dbReference type="InterPro" id="IPR011991">
    <property type="entry name" value="ArsR-like_HTH"/>
</dbReference>
<dbReference type="Gene3D" id="1.10.10.10">
    <property type="entry name" value="Winged helix-like DNA-binding domain superfamily/Winged helix DNA-binding domain"/>
    <property type="match status" value="1"/>
</dbReference>
<dbReference type="RefSeq" id="WP_197743968.1">
    <property type="nucleotide sequence ID" value="NZ_LR778175.1"/>
</dbReference>
<dbReference type="PANTHER" id="PTHR33221">
    <property type="entry name" value="WINGED HELIX-TURN-HELIX TRANSCRIPTIONAL REGULATOR, RRF2 FAMILY"/>
    <property type="match status" value="1"/>
</dbReference>
<accession>A0A7G1QAE8</accession>
<dbReference type="GO" id="GO:0005829">
    <property type="term" value="C:cytosol"/>
    <property type="evidence" value="ECO:0007669"/>
    <property type="project" value="TreeGrafter"/>
</dbReference>
<proteinExistence type="predicted"/>
<dbReference type="PANTHER" id="PTHR33221:SF2">
    <property type="entry name" value="TRANSCRIPTIONAL REGULATOR"/>
    <property type="match status" value="1"/>
</dbReference>
<dbReference type="KEGG" id="ntg:NSCAC_1266"/>
<dbReference type="NCBIfam" id="TIGR02944">
    <property type="entry name" value="suf_reg_Xantho"/>
    <property type="match status" value="1"/>
</dbReference>
<dbReference type="InterPro" id="IPR036388">
    <property type="entry name" value="WH-like_DNA-bd_sf"/>
</dbReference>
<dbReference type="InterPro" id="IPR000944">
    <property type="entry name" value="Tscrpt_reg_Rrf2"/>
</dbReference>
<dbReference type="NCBIfam" id="TIGR00738">
    <property type="entry name" value="rrf2_super"/>
    <property type="match status" value="1"/>
</dbReference>
<dbReference type="Pfam" id="PF02082">
    <property type="entry name" value="Rrf2"/>
    <property type="match status" value="1"/>
</dbReference>
<reference evidence="1 2" key="1">
    <citation type="submission" date="2020-03" db="EMBL/GenBank/DDBJ databases">
        <authorList>
            <person name="Picone N."/>
        </authorList>
    </citation>
    <scope>NUCLEOTIDE SEQUENCE [LARGE SCALE GENOMIC DNA]</scope>
    <source>
        <strain evidence="1">NSCAC1</strain>
    </source>
</reference>
<sequence>MLRMSKMADYSIVIMTHLAIDPSEQCTTANLASQIGIPLPTVSKILKQLTRARLLTSTRGVQGGYHLAKPPAEISIIEIITIFEGPIGLTSCINMPGKCKQESYCTTRIHWKYINRAIYESLSKVKLSDMVRPVKEHPANPYLLSDQLSIN</sequence>
<dbReference type="AlphaFoldDB" id="A0A7G1QAE8"/>
<protein>
    <submittedName>
        <fullName evidence="1">FeS assembly SUF system regulator</fullName>
    </submittedName>
</protein>
<evidence type="ECO:0000313" key="2">
    <source>
        <dbReference type="Proteomes" id="UP000516072"/>
    </source>
</evidence>
<dbReference type="SUPFAM" id="SSF46785">
    <property type="entry name" value="Winged helix' DNA-binding domain"/>
    <property type="match status" value="1"/>
</dbReference>
<dbReference type="PROSITE" id="PS01332">
    <property type="entry name" value="HTH_RRF2_1"/>
    <property type="match status" value="1"/>
</dbReference>